<reference evidence="20" key="2">
    <citation type="submission" date="2020-09" db="EMBL/GenBank/DDBJ databases">
        <authorList>
            <person name="Sun Q."/>
            <person name="Zhou Y."/>
        </authorList>
    </citation>
    <scope>NUCLEOTIDE SEQUENCE</scope>
    <source>
        <strain evidence="20">CGMCC 1.12408</strain>
    </source>
</reference>
<evidence type="ECO:0008006" key="22">
    <source>
        <dbReference type="Google" id="ProtNLM"/>
    </source>
</evidence>
<comment type="catalytic activity">
    <reaction evidence="15">
        <text>[GlcNAc-(1-&gt;4)-Mur2Ac(oyl-L-Ala-gamma-D-Glu-L-Lys-D-Ala-D-Ala)](n)-di-trans,octa-cis-undecaprenyl diphosphate + beta-D-GlcNAc-(1-&gt;4)-Mur2Ac(oyl-L-Ala-gamma-D-Glu-L-Lys-D-Ala-D-Ala)-di-trans,octa-cis-undecaprenyl diphosphate = [GlcNAc-(1-&gt;4)-Mur2Ac(oyl-L-Ala-gamma-D-Glu-L-Lys-D-Ala-D-Ala)](n+1)-di-trans,octa-cis-undecaprenyl diphosphate + di-trans,octa-cis-undecaprenyl diphosphate + H(+)</text>
        <dbReference type="Rhea" id="RHEA:23708"/>
        <dbReference type="Rhea" id="RHEA-COMP:9602"/>
        <dbReference type="Rhea" id="RHEA-COMP:9603"/>
        <dbReference type="ChEBI" id="CHEBI:15378"/>
        <dbReference type="ChEBI" id="CHEBI:58405"/>
        <dbReference type="ChEBI" id="CHEBI:60033"/>
        <dbReference type="ChEBI" id="CHEBI:78435"/>
        <dbReference type="EC" id="2.4.99.28"/>
    </reaction>
</comment>
<evidence type="ECO:0000256" key="4">
    <source>
        <dbReference type="ARBA" id="ARBA00022676"/>
    </source>
</evidence>
<feature type="compositionally biased region" description="Basic and acidic residues" evidence="16">
    <location>
        <begin position="929"/>
        <end position="952"/>
    </location>
</feature>
<dbReference type="Gene3D" id="1.10.3810.10">
    <property type="entry name" value="Biosynthetic peptidoglycan transglycosylase-like"/>
    <property type="match status" value="1"/>
</dbReference>
<reference evidence="20" key="1">
    <citation type="journal article" date="2014" name="Int. J. Syst. Evol. Microbiol.">
        <title>Complete genome sequence of Corynebacterium casei LMG S-19264T (=DSM 44701T), isolated from a smear-ripened cheese.</title>
        <authorList>
            <consortium name="US DOE Joint Genome Institute (JGI-PGF)"/>
            <person name="Walter F."/>
            <person name="Albersmeier A."/>
            <person name="Kalinowski J."/>
            <person name="Ruckert C."/>
        </authorList>
    </citation>
    <scope>NUCLEOTIDE SEQUENCE</scope>
    <source>
        <strain evidence="20">CGMCC 1.12408</strain>
    </source>
</reference>
<feature type="compositionally biased region" description="Gly residues" evidence="16">
    <location>
        <begin position="979"/>
        <end position="988"/>
    </location>
</feature>
<feature type="region of interest" description="Disordered" evidence="16">
    <location>
        <begin position="836"/>
        <end position="863"/>
    </location>
</feature>
<dbReference type="PANTHER" id="PTHR32282:SF32">
    <property type="entry name" value="PENICILLIN-BINDING PROTEIN 2A"/>
    <property type="match status" value="1"/>
</dbReference>
<keyword evidence="8" id="KW-0133">Cell shape</keyword>
<feature type="compositionally biased region" description="Acidic residues" evidence="16">
    <location>
        <begin position="953"/>
        <end position="965"/>
    </location>
</feature>
<evidence type="ECO:0000256" key="15">
    <source>
        <dbReference type="ARBA" id="ARBA00049902"/>
    </source>
</evidence>
<dbReference type="InterPro" id="IPR001460">
    <property type="entry name" value="PCN-bd_Tpept"/>
</dbReference>
<feature type="domain" description="Glycosyl transferase family 51" evidence="19">
    <location>
        <begin position="99"/>
        <end position="282"/>
    </location>
</feature>
<dbReference type="InterPro" id="IPR001264">
    <property type="entry name" value="Glyco_trans_51"/>
</dbReference>
<keyword evidence="21" id="KW-1185">Reference proteome</keyword>
<gene>
    <name evidence="20" type="ORF">GCM10008025_26960</name>
</gene>
<evidence type="ECO:0000256" key="3">
    <source>
        <dbReference type="ARBA" id="ARBA00022670"/>
    </source>
</evidence>
<evidence type="ECO:0000256" key="10">
    <source>
        <dbReference type="ARBA" id="ARBA00022989"/>
    </source>
</evidence>
<keyword evidence="4" id="KW-0328">Glycosyltransferase</keyword>
<evidence type="ECO:0000256" key="13">
    <source>
        <dbReference type="ARBA" id="ARBA00023316"/>
    </source>
</evidence>
<proteinExistence type="predicted"/>
<keyword evidence="11 17" id="KW-0472">Membrane</keyword>
<evidence type="ECO:0000256" key="16">
    <source>
        <dbReference type="SAM" id="MobiDB-lite"/>
    </source>
</evidence>
<feature type="region of interest" description="Disordered" evidence="16">
    <location>
        <begin position="928"/>
        <end position="998"/>
    </location>
</feature>
<evidence type="ECO:0000256" key="6">
    <source>
        <dbReference type="ARBA" id="ARBA00022692"/>
    </source>
</evidence>
<dbReference type="RefSeq" id="WP_188385192.1">
    <property type="nucleotide sequence ID" value="NZ_BMEY01000014.1"/>
</dbReference>
<dbReference type="GO" id="GO:0008658">
    <property type="term" value="F:penicillin binding"/>
    <property type="evidence" value="ECO:0007669"/>
    <property type="project" value="InterPro"/>
</dbReference>
<dbReference type="InterPro" id="IPR023346">
    <property type="entry name" value="Lysozyme-like_dom_sf"/>
</dbReference>
<evidence type="ECO:0000256" key="7">
    <source>
        <dbReference type="ARBA" id="ARBA00022801"/>
    </source>
</evidence>
<keyword evidence="5" id="KW-0808">Transferase</keyword>
<dbReference type="GO" id="GO:0030288">
    <property type="term" value="C:outer membrane-bounded periplasmic space"/>
    <property type="evidence" value="ECO:0007669"/>
    <property type="project" value="TreeGrafter"/>
</dbReference>
<keyword evidence="7" id="KW-0378">Hydrolase</keyword>
<keyword evidence="12" id="KW-0511">Multifunctional enzyme</keyword>
<dbReference type="GO" id="GO:0006508">
    <property type="term" value="P:proteolysis"/>
    <property type="evidence" value="ECO:0007669"/>
    <property type="project" value="UniProtKB-KW"/>
</dbReference>
<dbReference type="Pfam" id="PF00912">
    <property type="entry name" value="Transgly"/>
    <property type="match status" value="1"/>
</dbReference>
<evidence type="ECO:0000256" key="14">
    <source>
        <dbReference type="ARBA" id="ARBA00034000"/>
    </source>
</evidence>
<dbReference type="InterPro" id="IPR012338">
    <property type="entry name" value="Beta-lactam/transpept-like"/>
</dbReference>
<evidence type="ECO:0000256" key="12">
    <source>
        <dbReference type="ARBA" id="ARBA00023268"/>
    </source>
</evidence>
<accession>A0A916S5F0</accession>
<dbReference type="EMBL" id="BMEY01000014">
    <property type="protein sequence ID" value="GGA82347.1"/>
    <property type="molecule type" value="Genomic_DNA"/>
</dbReference>
<name>A0A916S5F0_9BACI</name>
<dbReference type="GO" id="GO:0008360">
    <property type="term" value="P:regulation of cell shape"/>
    <property type="evidence" value="ECO:0007669"/>
    <property type="project" value="UniProtKB-KW"/>
</dbReference>
<feature type="compositionally biased region" description="Polar residues" evidence="16">
    <location>
        <begin position="854"/>
        <end position="863"/>
    </location>
</feature>
<dbReference type="SUPFAM" id="SSF56601">
    <property type="entry name" value="beta-lactamase/transpeptidase-like"/>
    <property type="match status" value="1"/>
</dbReference>
<keyword evidence="3" id="KW-0645">Protease</keyword>
<feature type="compositionally biased region" description="Low complexity" evidence="16">
    <location>
        <begin position="966"/>
        <end position="978"/>
    </location>
</feature>
<dbReference type="Gene3D" id="3.40.710.10">
    <property type="entry name" value="DD-peptidase/beta-lactamase superfamily"/>
    <property type="match status" value="1"/>
</dbReference>
<evidence type="ECO:0000256" key="9">
    <source>
        <dbReference type="ARBA" id="ARBA00022984"/>
    </source>
</evidence>
<dbReference type="GO" id="GO:0008955">
    <property type="term" value="F:peptidoglycan glycosyltransferase activity"/>
    <property type="evidence" value="ECO:0007669"/>
    <property type="project" value="UniProtKB-EC"/>
</dbReference>
<sequence length="998" mass="111279">MDFKQFIQNSVKKIRDIWKTNKIQRASRITYDVVWNVILFFIVIGIIGAFFGVGVGFGYFASLVKDEPIRPYESMEKDIYNYEETSKLYFAGDIYFGDIQSDLHREETKLEDISETLIDAVIATEDEYFFEHNGIVPKAIVRALVQEFTNSDMKSGGSTLTQQLIKNQILTNEVSFERKAKEMLLAMRLEQFFSKEQILEAYLNIIPYGRGANGRNIAGVQTAAREIFGIDADEVNLPQAAFLAGLPQSPSYYTPYKSGGGLKSKEGLEPGITRMKVVLSRMFELEYISESDYQKALNYDIVADFIPESESPIDKYPYLTYELEKRARDIIMYMLAEKDGYSKEDLQADDKLFGQYYILAERDLRRNGYNIHSTIDKEVYDAFQEVAKNYEQYGPDWKGSIIDPATGEEVTQMRVEAAAFLVENQTGRVISFLGGRGHTPDNQINYATDTNRPNGSTMKPLLAYAPAMEKGVVQPGTPIADVKRTWRAGDGSNYAPINFDNRYHGIMSVRDHLTVSYNIPAVDVYTRIMNDNPVDQYLKKMGITTVSDAESGNHSLALGGTHTGISIEENTNAFVTFANGGQFVDAYMIEKITTQDGEVIYEHKSEPVNVFSPQTSYLTTDMLRDVVTSGTAAFLRSQLTHPNVDWAGKTGTSQYTQDVHFVGYNPNVTMGTWLGYRIPQSLKCSSCALYEGNRNLKLWAELMNAATEIRPDLMAPQERFNAPEGIVTRSICATSGMLPSELCQQAGLVSSDIYNINFVPTEVDDSLIRGAYVLVDGKAVLAGPNTPKEFVQDDGLSFNPEWLIRNNYDKLEDLTQLYPSHRREAWEKITIPHISDQSTSQVTDDGKAPEAPTSLKNSGNNLSWNASASKDVVGYRIYRANEPGAAFKLIGNTIENSFTLSANKGVYQVKAVDYFGLESNASKEIIIGDFKEEKPDKPVDKKEPEKPNRPNEPEEPDSGEDDTDSGDNNNNGNGNNNGNNGGNNGGNGNNNDNGSSNN</sequence>
<dbReference type="PANTHER" id="PTHR32282">
    <property type="entry name" value="BINDING PROTEIN TRANSPEPTIDASE, PUTATIVE-RELATED"/>
    <property type="match status" value="1"/>
</dbReference>
<dbReference type="GO" id="GO:0009252">
    <property type="term" value="P:peptidoglycan biosynthetic process"/>
    <property type="evidence" value="ECO:0007669"/>
    <property type="project" value="UniProtKB-KW"/>
</dbReference>
<evidence type="ECO:0000256" key="1">
    <source>
        <dbReference type="ARBA" id="ARBA00022475"/>
    </source>
</evidence>
<dbReference type="InterPro" id="IPR036950">
    <property type="entry name" value="PBP_transglycosylase"/>
</dbReference>
<dbReference type="Pfam" id="PF00905">
    <property type="entry name" value="Transpeptidase"/>
    <property type="match status" value="1"/>
</dbReference>
<keyword evidence="9" id="KW-0573">Peptidoglycan synthesis</keyword>
<evidence type="ECO:0000259" key="18">
    <source>
        <dbReference type="Pfam" id="PF00905"/>
    </source>
</evidence>
<keyword evidence="13" id="KW-0961">Cell wall biogenesis/degradation</keyword>
<comment type="catalytic activity">
    <reaction evidence="14">
        <text>Preferential cleavage: (Ac)2-L-Lys-D-Ala-|-D-Ala. Also transpeptidation of peptidyl-alanyl moieties that are N-acyl substituents of D-alanine.</text>
        <dbReference type="EC" id="3.4.16.4"/>
    </reaction>
</comment>
<dbReference type="InterPro" id="IPR013783">
    <property type="entry name" value="Ig-like_fold"/>
</dbReference>
<dbReference type="AlphaFoldDB" id="A0A916S5F0"/>
<feature type="domain" description="Penicillin-binding protein transpeptidase" evidence="18">
    <location>
        <begin position="418"/>
        <end position="667"/>
    </location>
</feature>
<dbReference type="InterPro" id="IPR050396">
    <property type="entry name" value="Glycosyltr_51/Transpeptidase"/>
</dbReference>
<feature type="transmembrane region" description="Helical" evidence="17">
    <location>
        <begin position="33"/>
        <end position="60"/>
    </location>
</feature>
<evidence type="ECO:0000313" key="20">
    <source>
        <dbReference type="EMBL" id="GGA82347.1"/>
    </source>
</evidence>
<organism evidence="20 21">
    <name type="scientific">Ornithinibacillus halotolerans</name>
    <dbReference type="NCBI Taxonomy" id="1274357"/>
    <lineage>
        <taxon>Bacteria</taxon>
        <taxon>Bacillati</taxon>
        <taxon>Bacillota</taxon>
        <taxon>Bacilli</taxon>
        <taxon>Bacillales</taxon>
        <taxon>Bacillaceae</taxon>
        <taxon>Ornithinibacillus</taxon>
    </lineage>
</organism>
<evidence type="ECO:0000256" key="5">
    <source>
        <dbReference type="ARBA" id="ARBA00022679"/>
    </source>
</evidence>
<dbReference type="GO" id="GO:0071555">
    <property type="term" value="P:cell wall organization"/>
    <property type="evidence" value="ECO:0007669"/>
    <property type="project" value="UniProtKB-KW"/>
</dbReference>
<keyword evidence="1" id="KW-1003">Cell membrane</keyword>
<dbReference type="Proteomes" id="UP000613512">
    <property type="component" value="Unassembled WGS sequence"/>
</dbReference>
<keyword evidence="10 17" id="KW-1133">Transmembrane helix</keyword>
<evidence type="ECO:0000313" key="21">
    <source>
        <dbReference type="Proteomes" id="UP000613512"/>
    </source>
</evidence>
<evidence type="ECO:0000256" key="17">
    <source>
        <dbReference type="SAM" id="Phobius"/>
    </source>
</evidence>
<feature type="compositionally biased region" description="Low complexity" evidence="16">
    <location>
        <begin position="989"/>
        <end position="998"/>
    </location>
</feature>
<evidence type="ECO:0000256" key="8">
    <source>
        <dbReference type="ARBA" id="ARBA00022960"/>
    </source>
</evidence>
<dbReference type="Gene3D" id="2.60.40.10">
    <property type="entry name" value="Immunoglobulins"/>
    <property type="match status" value="1"/>
</dbReference>
<dbReference type="Gene3D" id="3.90.1310.40">
    <property type="match status" value="1"/>
</dbReference>
<keyword evidence="2" id="KW-0121">Carboxypeptidase</keyword>
<protein>
    <recommendedName>
        <fullName evidence="22">Penicillin-sensitive transpeptidase</fullName>
    </recommendedName>
</protein>
<evidence type="ECO:0000259" key="19">
    <source>
        <dbReference type="Pfam" id="PF00912"/>
    </source>
</evidence>
<evidence type="ECO:0000256" key="2">
    <source>
        <dbReference type="ARBA" id="ARBA00022645"/>
    </source>
</evidence>
<comment type="caution">
    <text evidence="20">The sequence shown here is derived from an EMBL/GenBank/DDBJ whole genome shotgun (WGS) entry which is preliminary data.</text>
</comment>
<dbReference type="GO" id="GO:0009002">
    <property type="term" value="F:serine-type D-Ala-D-Ala carboxypeptidase activity"/>
    <property type="evidence" value="ECO:0007669"/>
    <property type="project" value="UniProtKB-EC"/>
</dbReference>
<keyword evidence="6 17" id="KW-0812">Transmembrane</keyword>
<evidence type="ECO:0000256" key="11">
    <source>
        <dbReference type="ARBA" id="ARBA00023136"/>
    </source>
</evidence>
<dbReference type="SUPFAM" id="SSF53955">
    <property type="entry name" value="Lysozyme-like"/>
    <property type="match status" value="1"/>
</dbReference>